<reference evidence="1" key="1">
    <citation type="submission" date="2022-11" db="EMBL/GenBank/DDBJ databases">
        <title>Centuries of genome instability and evolution in soft-shell clam transmissible cancer (bioRxiv).</title>
        <authorList>
            <person name="Hart S.F.M."/>
            <person name="Yonemitsu M.A."/>
            <person name="Giersch R.M."/>
            <person name="Beal B.F."/>
            <person name="Arriagada G."/>
            <person name="Davis B.W."/>
            <person name="Ostrander E.A."/>
            <person name="Goff S.P."/>
            <person name="Metzger M.J."/>
        </authorList>
    </citation>
    <scope>NUCLEOTIDE SEQUENCE</scope>
    <source>
        <strain evidence="1">MELC-2E11</strain>
        <tissue evidence="1">Siphon/mantle</tissue>
    </source>
</reference>
<gene>
    <name evidence="1" type="ORF">MAR_019555</name>
</gene>
<accession>A0ABY7E6J6</accession>
<name>A0ABY7E6J6_MYAAR</name>
<evidence type="ECO:0000313" key="2">
    <source>
        <dbReference type="Proteomes" id="UP001164746"/>
    </source>
</evidence>
<dbReference type="Proteomes" id="UP001164746">
    <property type="component" value="Chromosome 5"/>
</dbReference>
<feature type="non-terminal residue" evidence="1">
    <location>
        <position position="1"/>
    </location>
</feature>
<dbReference type="EMBL" id="CP111016">
    <property type="protein sequence ID" value="WAR04186.1"/>
    <property type="molecule type" value="Genomic_DNA"/>
</dbReference>
<proteinExistence type="predicted"/>
<organism evidence="1 2">
    <name type="scientific">Mya arenaria</name>
    <name type="common">Soft-shell clam</name>
    <dbReference type="NCBI Taxonomy" id="6604"/>
    <lineage>
        <taxon>Eukaryota</taxon>
        <taxon>Metazoa</taxon>
        <taxon>Spiralia</taxon>
        <taxon>Lophotrochozoa</taxon>
        <taxon>Mollusca</taxon>
        <taxon>Bivalvia</taxon>
        <taxon>Autobranchia</taxon>
        <taxon>Heteroconchia</taxon>
        <taxon>Euheterodonta</taxon>
        <taxon>Imparidentia</taxon>
        <taxon>Neoheterodontei</taxon>
        <taxon>Myida</taxon>
        <taxon>Myoidea</taxon>
        <taxon>Myidae</taxon>
        <taxon>Mya</taxon>
    </lineage>
</organism>
<keyword evidence="2" id="KW-1185">Reference proteome</keyword>
<sequence>MESLLTLPSISQPIRCFYCFGPAQNSSCADPVDPREDKGKALEVIKSTIYAQNLLPSSEAFQDNDERWCMPIRRLWKRKFVYV</sequence>
<evidence type="ECO:0000313" key="1">
    <source>
        <dbReference type="EMBL" id="WAR04186.1"/>
    </source>
</evidence>
<protein>
    <submittedName>
        <fullName evidence="1">Uncharacterized protein</fullName>
    </submittedName>
</protein>